<accession>A0ABV4BE88</accession>
<dbReference type="GO" id="GO:0004715">
    <property type="term" value="F:non-membrane spanning protein tyrosine kinase activity"/>
    <property type="evidence" value="ECO:0007669"/>
    <property type="project" value="UniProtKB-EC"/>
</dbReference>
<dbReference type="RefSeq" id="WP_369666897.1">
    <property type="nucleotide sequence ID" value="NZ_JBDKXB010000009.1"/>
</dbReference>
<dbReference type="InterPro" id="IPR050445">
    <property type="entry name" value="Bact_polysacc_biosynth/exp"/>
</dbReference>
<dbReference type="InterPro" id="IPR005702">
    <property type="entry name" value="Wzc-like_C"/>
</dbReference>
<dbReference type="InterPro" id="IPR033756">
    <property type="entry name" value="YlxH/NBP35"/>
</dbReference>
<keyword evidence="2" id="KW-0067">ATP-binding</keyword>
<reference evidence="3 4" key="1">
    <citation type="submission" date="2024-05" db="EMBL/GenBank/DDBJ databases">
        <title>Genome Sequence and Characterization of the New Strain Purple Sulfur Bacterium of Genus Thioalkalicoccus.</title>
        <authorList>
            <person name="Bryantseva I.A."/>
            <person name="Kyndt J.A."/>
            <person name="Imhoff J.F."/>
        </authorList>
    </citation>
    <scope>NUCLEOTIDE SEQUENCE [LARGE SCALE GENOMIC DNA]</scope>
    <source>
        <strain evidence="3 4">Um2</strain>
    </source>
</reference>
<organism evidence="3 4">
    <name type="scientific">Thioalkalicoccus limnaeus</name>
    <dbReference type="NCBI Taxonomy" id="120681"/>
    <lineage>
        <taxon>Bacteria</taxon>
        <taxon>Pseudomonadati</taxon>
        <taxon>Pseudomonadota</taxon>
        <taxon>Gammaproteobacteria</taxon>
        <taxon>Chromatiales</taxon>
        <taxon>Chromatiaceae</taxon>
        <taxon>Thioalkalicoccus</taxon>
    </lineage>
</organism>
<evidence type="ECO:0000313" key="4">
    <source>
        <dbReference type="Proteomes" id="UP001564408"/>
    </source>
</evidence>
<proteinExistence type="predicted"/>
<dbReference type="Gene3D" id="3.40.50.300">
    <property type="entry name" value="P-loop containing nucleotide triphosphate hydrolases"/>
    <property type="match status" value="1"/>
</dbReference>
<evidence type="ECO:0000256" key="1">
    <source>
        <dbReference type="ARBA" id="ARBA00022741"/>
    </source>
</evidence>
<keyword evidence="3" id="KW-0418">Kinase</keyword>
<dbReference type="EMBL" id="JBDKXB010000009">
    <property type="protein sequence ID" value="MEY6432510.1"/>
    <property type="molecule type" value="Genomic_DNA"/>
</dbReference>
<comment type="caution">
    <text evidence="3">The sequence shown here is derived from an EMBL/GenBank/DDBJ whole genome shotgun (WGS) entry which is preliminary data.</text>
</comment>
<keyword evidence="1" id="KW-0547">Nucleotide-binding</keyword>
<dbReference type="SUPFAM" id="SSF52540">
    <property type="entry name" value="P-loop containing nucleoside triphosphate hydrolases"/>
    <property type="match status" value="1"/>
</dbReference>
<keyword evidence="3" id="KW-0808">Transferase</keyword>
<dbReference type="EC" id="2.7.10.2" evidence="3"/>
<evidence type="ECO:0000313" key="3">
    <source>
        <dbReference type="EMBL" id="MEY6432510.1"/>
    </source>
</evidence>
<dbReference type="CDD" id="cd05387">
    <property type="entry name" value="BY-kinase"/>
    <property type="match status" value="1"/>
</dbReference>
<dbReference type="Pfam" id="PF10609">
    <property type="entry name" value="ParA"/>
    <property type="match status" value="1"/>
</dbReference>
<dbReference type="InterPro" id="IPR027417">
    <property type="entry name" value="P-loop_NTPase"/>
</dbReference>
<protein>
    <submittedName>
        <fullName evidence="3">CpsD/CapB family tyrosine-protein kinase</fullName>
        <ecNumber evidence="3">2.7.10.2</ecNumber>
    </submittedName>
</protein>
<evidence type="ECO:0000256" key="2">
    <source>
        <dbReference type="ARBA" id="ARBA00022840"/>
    </source>
</evidence>
<sequence>MDLILRAMAKSKAEAAPNHNHVADEGHVIGFDRAPRLITRDTSVIELNPKTLEANRIIAWNKQDPRTPAFDILRTKVVRKMESRGWTTLAITSATEACGKTTVAINLAFSLAHQMPSEVVLVDFDLRRPQIGAYLGIESEEGLASFLEGRDPLETHMVAAGGAQLRAVISRGTRRNASELLVKAHIDQLIGNLPGERASRIGIFDLPPLLATDDALAILPRIDCALVVVGERMTRKGDISAALNLLSGTNLLGVVLNRSRAKLRAYY</sequence>
<dbReference type="PANTHER" id="PTHR32309:SF13">
    <property type="entry name" value="FERRIC ENTEROBACTIN TRANSPORT PROTEIN FEPE"/>
    <property type="match status" value="1"/>
</dbReference>
<name>A0ABV4BE88_9GAMM</name>
<dbReference type="Proteomes" id="UP001564408">
    <property type="component" value="Unassembled WGS sequence"/>
</dbReference>
<gene>
    <name evidence="3" type="ORF">ABC977_08845</name>
</gene>
<dbReference type="PANTHER" id="PTHR32309">
    <property type="entry name" value="TYROSINE-PROTEIN KINASE"/>
    <property type="match status" value="1"/>
</dbReference>
<keyword evidence="4" id="KW-1185">Reference proteome</keyword>